<dbReference type="PANTHER" id="PTHR43415:SF3">
    <property type="entry name" value="GNAT-FAMILY ACETYLTRANSFERASE"/>
    <property type="match status" value="1"/>
</dbReference>
<dbReference type="OrthoDB" id="9795206at2"/>
<dbReference type="PANTHER" id="PTHR43415">
    <property type="entry name" value="SPERMIDINE N(1)-ACETYLTRANSFERASE"/>
    <property type="match status" value="1"/>
</dbReference>
<feature type="domain" description="N-acetyltransferase" evidence="1">
    <location>
        <begin position="7"/>
        <end position="174"/>
    </location>
</feature>
<dbReference type="RefSeq" id="WP_073123815.1">
    <property type="nucleotide sequence ID" value="NZ_BAABCH010000103.1"/>
</dbReference>
<dbReference type="AlphaFoldDB" id="A0A1M5KMW3"/>
<dbReference type="Pfam" id="PF13302">
    <property type="entry name" value="Acetyltransf_3"/>
    <property type="match status" value="1"/>
</dbReference>
<dbReference type="STRING" id="1121321.SAMN04488530_10345"/>
<proteinExistence type="predicted"/>
<dbReference type="Proteomes" id="UP000243255">
    <property type="component" value="Unassembled WGS sequence"/>
</dbReference>
<accession>A0A1M5KMW3</accession>
<evidence type="ECO:0000259" key="1">
    <source>
        <dbReference type="PROSITE" id="PS51186"/>
    </source>
</evidence>
<evidence type="ECO:0000313" key="2">
    <source>
        <dbReference type="EMBL" id="SHG54127.1"/>
    </source>
</evidence>
<reference evidence="3" key="1">
    <citation type="submission" date="2016-11" db="EMBL/GenBank/DDBJ databases">
        <authorList>
            <person name="Varghese N."/>
            <person name="Submissions S."/>
        </authorList>
    </citation>
    <scope>NUCLEOTIDE SEQUENCE [LARGE SCALE GENOMIC DNA]</scope>
    <source>
        <strain evidence="3">DSM 2635</strain>
    </source>
</reference>
<dbReference type="EMBL" id="FQWX01000003">
    <property type="protein sequence ID" value="SHG54127.1"/>
    <property type="molecule type" value="Genomic_DNA"/>
</dbReference>
<evidence type="ECO:0000313" key="3">
    <source>
        <dbReference type="Proteomes" id="UP000243255"/>
    </source>
</evidence>
<protein>
    <submittedName>
        <fullName evidence="2">Protein N-acetyltransferase, RimJ/RimL family</fullName>
    </submittedName>
</protein>
<dbReference type="SUPFAM" id="SSF55729">
    <property type="entry name" value="Acyl-CoA N-acyltransferases (Nat)"/>
    <property type="match status" value="1"/>
</dbReference>
<dbReference type="PROSITE" id="PS51186">
    <property type="entry name" value="GNAT"/>
    <property type="match status" value="1"/>
</dbReference>
<keyword evidence="3" id="KW-1185">Reference proteome</keyword>
<keyword evidence="2" id="KW-0808">Transferase</keyword>
<dbReference type="GO" id="GO:0016747">
    <property type="term" value="F:acyltransferase activity, transferring groups other than amino-acyl groups"/>
    <property type="evidence" value="ECO:0007669"/>
    <property type="project" value="InterPro"/>
</dbReference>
<dbReference type="InterPro" id="IPR000182">
    <property type="entry name" value="GNAT_dom"/>
</dbReference>
<dbReference type="Gene3D" id="3.40.630.30">
    <property type="match status" value="1"/>
</dbReference>
<name>A0A1M5KMW3_9FIRM</name>
<sequence>MIQGENVFIRQLELGDEEYLHKWWNSKEVMGHIGYEYGYLKSREAIRQKILADIESQEIFPKEKLFMIIRRENKKPIGEISYYDFDSRNQKCKFNIKICDPADQGKGYGKDALYNFVDFLFKFLNLNKVDLKVLADNERGKRLYKSIGFKEIGYIRKDCFDSRSGEFVDILYMDLLKEDWIKIREN</sequence>
<gene>
    <name evidence="2" type="ORF">SAMN04488530_10345</name>
</gene>
<dbReference type="InterPro" id="IPR016181">
    <property type="entry name" value="Acyl_CoA_acyltransferase"/>
</dbReference>
<organism evidence="2 3">
    <name type="scientific">Asaccharospora irregularis DSM 2635</name>
    <dbReference type="NCBI Taxonomy" id="1121321"/>
    <lineage>
        <taxon>Bacteria</taxon>
        <taxon>Bacillati</taxon>
        <taxon>Bacillota</taxon>
        <taxon>Clostridia</taxon>
        <taxon>Peptostreptococcales</taxon>
        <taxon>Peptostreptococcaceae</taxon>
        <taxon>Asaccharospora</taxon>
    </lineage>
</organism>